<dbReference type="PROSITE" id="PS50011">
    <property type="entry name" value="PROTEIN_KINASE_DOM"/>
    <property type="match status" value="1"/>
</dbReference>
<dbReference type="Gene3D" id="1.10.510.10">
    <property type="entry name" value="Transferase(Phosphotransferase) domain 1"/>
    <property type="match status" value="1"/>
</dbReference>
<evidence type="ECO:0000256" key="8">
    <source>
        <dbReference type="ARBA" id="ARBA00047899"/>
    </source>
</evidence>
<keyword evidence="5 10" id="KW-0547">Nucleotide-binding</keyword>
<evidence type="ECO:0000256" key="5">
    <source>
        <dbReference type="ARBA" id="ARBA00022741"/>
    </source>
</evidence>
<dbReference type="Pfam" id="PF03793">
    <property type="entry name" value="PASTA"/>
    <property type="match status" value="3"/>
</dbReference>
<dbReference type="InterPro" id="IPR008271">
    <property type="entry name" value="Ser/Thr_kinase_AS"/>
</dbReference>
<dbReference type="GO" id="GO:0005524">
    <property type="term" value="F:ATP binding"/>
    <property type="evidence" value="ECO:0007669"/>
    <property type="project" value="UniProtKB-UniRule"/>
</dbReference>
<dbReference type="InterPro" id="IPR011009">
    <property type="entry name" value="Kinase-like_dom_sf"/>
</dbReference>
<dbReference type="AlphaFoldDB" id="A0A3L6ZI36"/>
<evidence type="ECO:0000256" key="11">
    <source>
        <dbReference type="SAM" id="MobiDB-lite"/>
    </source>
</evidence>
<keyword evidence="4" id="KW-0677">Repeat</keyword>
<dbReference type="GO" id="GO:0004674">
    <property type="term" value="F:protein serine/threonine kinase activity"/>
    <property type="evidence" value="ECO:0007669"/>
    <property type="project" value="UniProtKB-KW"/>
</dbReference>
<keyword evidence="6 15" id="KW-0418">Kinase</keyword>
<evidence type="ECO:0000256" key="1">
    <source>
        <dbReference type="ARBA" id="ARBA00012513"/>
    </source>
</evidence>
<dbReference type="Gene3D" id="3.30.200.20">
    <property type="entry name" value="Phosphorylase Kinase, domain 1"/>
    <property type="match status" value="1"/>
</dbReference>
<proteinExistence type="predicted"/>
<dbReference type="FunFam" id="3.30.200.20:FF:000035">
    <property type="entry name" value="Serine/threonine protein kinase Stk1"/>
    <property type="match status" value="1"/>
</dbReference>
<dbReference type="InterPro" id="IPR000719">
    <property type="entry name" value="Prot_kinase_dom"/>
</dbReference>
<comment type="catalytic activity">
    <reaction evidence="8">
        <text>L-threonyl-[protein] + ATP = O-phospho-L-threonyl-[protein] + ADP + H(+)</text>
        <dbReference type="Rhea" id="RHEA:46608"/>
        <dbReference type="Rhea" id="RHEA-COMP:11060"/>
        <dbReference type="Rhea" id="RHEA-COMP:11605"/>
        <dbReference type="ChEBI" id="CHEBI:15378"/>
        <dbReference type="ChEBI" id="CHEBI:30013"/>
        <dbReference type="ChEBI" id="CHEBI:30616"/>
        <dbReference type="ChEBI" id="CHEBI:61977"/>
        <dbReference type="ChEBI" id="CHEBI:456216"/>
        <dbReference type="EC" id="2.7.11.1"/>
    </reaction>
</comment>
<comment type="catalytic activity">
    <reaction evidence="9">
        <text>L-seryl-[protein] + ATP = O-phospho-L-seryl-[protein] + ADP + H(+)</text>
        <dbReference type="Rhea" id="RHEA:17989"/>
        <dbReference type="Rhea" id="RHEA-COMP:9863"/>
        <dbReference type="Rhea" id="RHEA-COMP:11604"/>
        <dbReference type="ChEBI" id="CHEBI:15378"/>
        <dbReference type="ChEBI" id="CHEBI:29999"/>
        <dbReference type="ChEBI" id="CHEBI:30616"/>
        <dbReference type="ChEBI" id="CHEBI:83421"/>
        <dbReference type="ChEBI" id="CHEBI:456216"/>
        <dbReference type="EC" id="2.7.11.1"/>
    </reaction>
</comment>
<feature type="compositionally biased region" description="Polar residues" evidence="11">
    <location>
        <begin position="461"/>
        <end position="480"/>
    </location>
</feature>
<evidence type="ECO:0000256" key="4">
    <source>
        <dbReference type="ARBA" id="ARBA00022737"/>
    </source>
</evidence>
<feature type="transmembrane region" description="Helical" evidence="12">
    <location>
        <begin position="333"/>
        <end position="354"/>
    </location>
</feature>
<dbReference type="SUPFAM" id="SSF56112">
    <property type="entry name" value="Protein kinase-like (PK-like)"/>
    <property type="match status" value="1"/>
</dbReference>
<evidence type="ECO:0000259" key="13">
    <source>
        <dbReference type="PROSITE" id="PS50011"/>
    </source>
</evidence>
<dbReference type="EMBL" id="RCUW01000016">
    <property type="protein sequence ID" value="RLP67724.1"/>
    <property type="molecule type" value="Genomic_DNA"/>
</dbReference>
<evidence type="ECO:0000256" key="10">
    <source>
        <dbReference type="PROSITE-ProRule" id="PRU10141"/>
    </source>
</evidence>
<evidence type="ECO:0000256" key="3">
    <source>
        <dbReference type="ARBA" id="ARBA00022679"/>
    </source>
</evidence>
<feature type="region of interest" description="Disordered" evidence="11">
    <location>
        <begin position="532"/>
        <end position="555"/>
    </location>
</feature>
<dbReference type="CDD" id="cd14014">
    <property type="entry name" value="STKc_PknB_like"/>
    <property type="match status" value="1"/>
</dbReference>
<keyword evidence="12" id="KW-0812">Transmembrane</keyword>
<dbReference type="Proteomes" id="UP000275395">
    <property type="component" value="Unassembled WGS sequence"/>
</dbReference>
<keyword evidence="2" id="KW-0723">Serine/threonine-protein kinase</keyword>
<gene>
    <name evidence="15" type="primary">pknB</name>
    <name evidence="15" type="ORF">D9V30_12990</name>
</gene>
<dbReference type="SMART" id="SM00220">
    <property type="entry name" value="S_TKc"/>
    <property type="match status" value="1"/>
</dbReference>
<sequence length="577" mass="60177">MAEEQRLIAGRYRLGDLIGRGGMAEVYRGTDTRLGRTVAVKLLKPELASDATFRGRFRQEAQAASRMSHPTIVRVFDAGEDELTADGGQTRIQPYIVMEYVEGNPLDVLIAAGPLAPERAVEITSGILTALEYSHRAGIVHRDIKPANVMIGKNGSVKVMDFGIARAVSDTSSSLAQTTAILGTAAYFSPEQAKGETVDARTDLYSTGIVLFEMLTGRVPFRGDTAVAVAYQHVSEPPADPSTLNPAVSPALDLVVTHALSKNRYDRYQTVSEFRADLELAGEGKVPVRSSGEDAATALFGPAPTVQSSTEQALRQLTTDTGAVRTQSRPPVAWIWAGVSVVAVVLVAVLIWVVSLPSSPGPAVSSRVVPDVTGLTLDEATAALAEQDLVAEPTEEESNDVEEGLVIRSFPAAGLRTDPNETVQVYVSSGTAKVSVPDVTEMSIDDATAELEDAGLEVGSTDASNSATIPEGTVTGTSPAQGKAVEPGSTVDLTVSNGKVALPDMTGQTLGAATDSLQGTSMGLTVVPVPDQSCAAEPNSPVTGQSIPPGDIDQGSEVELYYCAGGGSTPAPDDDEG</sequence>
<dbReference type="PROSITE" id="PS51178">
    <property type="entry name" value="PASTA"/>
    <property type="match status" value="2"/>
</dbReference>
<dbReference type="PANTHER" id="PTHR43289">
    <property type="entry name" value="MITOGEN-ACTIVATED PROTEIN KINASE KINASE KINASE 20-RELATED"/>
    <property type="match status" value="1"/>
</dbReference>
<evidence type="ECO:0000256" key="6">
    <source>
        <dbReference type="ARBA" id="ARBA00022777"/>
    </source>
</evidence>
<evidence type="ECO:0000256" key="9">
    <source>
        <dbReference type="ARBA" id="ARBA00048679"/>
    </source>
</evidence>
<dbReference type="FunFam" id="1.10.510.10:FF:000021">
    <property type="entry name" value="Serine/threonine protein kinase"/>
    <property type="match status" value="1"/>
</dbReference>
<keyword evidence="7 10" id="KW-0067">ATP-binding</keyword>
<feature type="domain" description="Protein kinase" evidence="13">
    <location>
        <begin position="12"/>
        <end position="280"/>
    </location>
</feature>
<feature type="domain" description="PASTA" evidence="14">
    <location>
        <begin position="430"/>
        <end position="497"/>
    </location>
</feature>
<dbReference type="GO" id="GO:0045717">
    <property type="term" value="P:negative regulation of fatty acid biosynthetic process"/>
    <property type="evidence" value="ECO:0007669"/>
    <property type="project" value="UniProtKB-ARBA"/>
</dbReference>
<dbReference type="SMART" id="SM00740">
    <property type="entry name" value="PASTA"/>
    <property type="match status" value="3"/>
</dbReference>
<feature type="binding site" evidence="10">
    <location>
        <position position="41"/>
    </location>
    <ligand>
        <name>ATP</name>
        <dbReference type="ChEBI" id="CHEBI:30616"/>
    </ligand>
</feature>
<protein>
    <recommendedName>
        <fullName evidence="1">non-specific serine/threonine protein kinase</fullName>
        <ecNumber evidence="1">2.7.11.1</ecNumber>
    </recommendedName>
</protein>
<evidence type="ECO:0000259" key="14">
    <source>
        <dbReference type="PROSITE" id="PS51178"/>
    </source>
</evidence>
<dbReference type="InterPro" id="IPR005543">
    <property type="entry name" value="PASTA_dom"/>
</dbReference>
<keyword evidence="12" id="KW-1133">Transmembrane helix</keyword>
<dbReference type="PANTHER" id="PTHR43289:SF6">
    <property type="entry name" value="SERINE_THREONINE-PROTEIN KINASE NEKL-3"/>
    <property type="match status" value="1"/>
</dbReference>
<evidence type="ECO:0000256" key="2">
    <source>
        <dbReference type="ARBA" id="ARBA00022527"/>
    </source>
</evidence>
<dbReference type="PROSITE" id="PS00107">
    <property type="entry name" value="PROTEIN_KINASE_ATP"/>
    <property type="match status" value="1"/>
</dbReference>
<feature type="domain" description="PASTA" evidence="14">
    <location>
        <begin position="363"/>
        <end position="429"/>
    </location>
</feature>
<feature type="region of interest" description="Disordered" evidence="11">
    <location>
        <begin position="460"/>
        <end position="488"/>
    </location>
</feature>
<evidence type="ECO:0000313" key="15">
    <source>
        <dbReference type="EMBL" id="RLP67724.1"/>
    </source>
</evidence>
<name>A0A3L6ZI36_9MICO</name>
<reference evidence="15 16" key="1">
    <citation type="submission" date="2018-10" db="EMBL/GenBank/DDBJ databases">
        <authorList>
            <person name="Li J."/>
        </authorList>
    </citation>
    <scope>NUCLEOTIDE SEQUENCE [LARGE SCALE GENOMIC DNA]</scope>
    <source>
        <strain evidence="15 16">JCM 30549</strain>
    </source>
</reference>
<accession>A0A3L6ZI36</accession>
<keyword evidence="3" id="KW-0808">Transferase</keyword>
<dbReference type="CDD" id="cd06577">
    <property type="entry name" value="PASTA_pknB"/>
    <property type="match status" value="3"/>
</dbReference>
<evidence type="ECO:0000256" key="7">
    <source>
        <dbReference type="ARBA" id="ARBA00022840"/>
    </source>
</evidence>
<comment type="caution">
    <text evidence="15">The sequence shown here is derived from an EMBL/GenBank/DDBJ whole genome shotgun (WGS) entry which is preliminary data.</text>
</comment>
<dbReference type="Gene3D" id="3.30.10.20">
    <property type="match status" value="3"/>
</dbReference>
<evidence type="ECO:0000313" key="16">
    <source>
        <dbReference type="Proteomes" id="UP000275395"/>
    </source>
</evidence>
<evidence type="ECO:0000256" key="12">
    <source>
        <dbReference type="SAM" id="Phobius"/>
    </source>
</evidence>
<keyword evidence="12" id="KW-0472">Membrane</keyword>
<dbReference type="InterPro" id="IPR017441">
    <property type="entry name" value="Protein_kinase_ATP_BS"/>
</dbReference>
<dbReference type="Pfam" id="PF00069">
    <property type="entry name" value="Pkinase"/>
    <property type="match status" value="1"/>
</dbReference>
<dbReference type="PROSITE" id="PS00108">
    <property type="entry name" value="PROTEIN_KINASE_ST"/>
    <property type="match status" value="1"/>
</dbReference>
<dbReference type="NCBIfam" id="NF033483">
    <property type="entry name" value="PknB_PASTA_kin"/>
    <property type="match status" value="1"/>
</dbReference>
<organism evidence="15 16">
    <name type="scientific">Mycetocola reblochoni</name>
    <dbReference type="NCBI Taxonomy" id="331618"/>
    <lineage>
        <taxon>Bacteria</taxon>
        <taxon>Bacillati</taxon>
        <taxon>Actinomycetota</taxon>
        <taxon>Actinomycetes</taxon>
        <taxon>Micrococcales</taxon>
        <taxon>Microbacteriaceae</taxon>
        <taxon>Mycetocola</taxon>
    </lineage>
</organism>
<dbReference type="EC" id="2.7.11.1" evidence="1"/>